<dbReference type="AlphaFoldDB" id="A0A6V8NFQ5"/>
<proteinExistence type="predicted"/>
<dbReference type="InterPro" id="IPR050273">
    <property type="entry name" value="GppA/Ppx_hydrolase"/>
</dbReference>
<accession>A0A6V8NFQ5</accession>
<sequence length="321" mass="35325">MLYGALDLGTNSTRLLIAEVENGRTLTRKRLTRITRLGKGVDKHRFISEPAMKRTARALSRYKELMTEYGVGRYRAVATSAVRDAANRDWFIQKIYESSGVKVDIISGQEEAQLSFLGATSEMGERLEDGILVVDVGGGSTEFILGDEGGIRLSASKDVGCVRMSERFLKSDPPTGEEIARMMEHITGTLKDVVQRAKAIGFNLMMGTAGTITNLSAINMGLPKYDPDKIHLSRLSREEIRKIFYRLVSLPIAQRKKVVGLERKRADVMVGGTGVVLAIMEMLGMDELVVSEKDILDGIALELSRGSSLPGPSRFQIARVD</sequence>
<dbReference type="InterPro" id="IPR003695">
    <property type="entry name" value="Ppx_GppA_N"/>
</dbReference>
<evidence type="ECO:0000313" key="3">
    <source>
        <dbReference type="EMBL" id="GFP29564.1"/>
    </source>
</evidence>
<keyword evidence="5" id="KW-1185">Reference proteome</keyword>
<organism evidence="2 4">
    <name type="scientific">Candidatus Hakubella thermalkaliphila</name>
    <dbReference type="NCBI Taxonomy" id="2754717"/>
    <lineage>
        <taxon>Bacteria</taxon>
        <taxon>Bacillati</taxon>
        <taxon>Actinomycetota</taxon>
        <taxon>Actinomycetota incertae sedis</taxon>
        <taxon>Candidatus Hakubellales</taxon>
        <taxon>Candidatus Hakubellaceae</taxon>
        <taxon>Candidatus Hakubella</taxon>
    </lineage>
</organism>
<dbReference type="PANTHER" id="PTHR30005">
    <property type="entry name" value="EXOPOLYPHOSPHATASE"/>
    <property type="match status" value="1"/>
</dbReference>
<dbReference type="Gene3D" id="3.30.420.150">
    <property type="entry name" value="Exopolyphosphatase. Domain 2"/>
    <property type="match status" value="1"/>
</dbReference>
<feature type="domain" description="Ppx/GppA phosphatase N-terminal" evidence="1">
    <location>
        <begin position="17"/>
        <end position="301"/>
    </location>
</feature>
<protein>
    <submittedName>
        <fullName evidence="2">Exopolyphosphatase / guanosine-5'-triphosphate,3'-diphosphate pyrophosphatase</fullName>
    </submittedName>
</protein>
<evidence type="ECO:0000313" key="4">
    <source>
        <dbReference type="Proteomes" id="UP000574717"/>
    </source>
</evidence>
<dbReference type="Proteomes" id="UP000588083">
    <property type="component" value="Unassembled WGS sequence"/>
</dbReference>
<dbReference type="CDD" id="cd24054">
    <property type="entry name" value="ASKHA_NBD_AaPPX-GppA_MtPPX2-like"/>
    <property type="match status" value="1"/>
</dbReference>
<dbReference type="InterPro" id="IPR043129">
    <property type="entry name" value="ATPase_NBD"/>
</dbReference>
<dbReference type="Proteomes" id="UP000574717">
    <property type="component" value="Unassembled WGS sequence"/>
</dbReference>
<dbReference type="EMBL" id="BLRZ01000015">
    <property type="protein sequence ID" value="GFP29564.1"/>
    <property type="molecule type" value="Genomic_DNA"/>
</dbReference>
<reference evidence="4 5" key="1">
    <citation type="journal article" date="2020" name="Front. Microbiol.">
        <title>Single-cell genomics of novel Actinobacteria with the Wood-Ljungdahl pathway discovered in a serpentinizing system.</title>
        <authorList>
            <person name="Merino N."/>
            <person name="Kawai M."/>
            <person name="Boyd E.S."/>
            <person name="Colman D.R."/>
            <person name="McGlynn S.E."/>
            <person name="Nealson K.H."/>
            <person name="Kurokawa K."/>
            <person name="Hongoh Y."/>
        </authorList>
    </citation>
    <scope>NUCLEOTIDE SEQUENCE [LARGE SCALE GENOMIC DNA]</scope>
    <source>
        <strain evidence="2 4">S03</strain>
        <strain evidence="3 5">S34</strain>
    </source>
</reference>
<dbReference type="Pfam" id="PF02541">
    <property type="entry name" value="Ppx-GppA"/>
    <property type="match status" value="1"/>
</dbReference>
<dbReference type="GO" id="GO:0016462">
    <property type="term" value="F:pyrophosphatase activity"/>
    <property type="evidence" value="ECO:0007669"/>
    <property type="project" value="TreeGrafter"/>
</dbReference>
<gene>
    <name evidence="2" type="ORF">HKBW3S03_00606</name>
    <name evidence="3" type="ORF">HKBW3S34_00484</name>
</gene>
<evidence type="ECO:0000313" key="2">
    <source>
        <dbReference type="EMBL" id="GFP19102.1"/>
    </source>
</evidence>
<evidence type="ECO:0000259" key="1">
    <source>
        <dbReference type="Pfam" id="PF02541"/>
    </source>
</evidence>
<dbReference type="EMBL" id="BLRU01000037">
    <property type="protein sequence ID" value="GFP19102.1"/>
    <property type="molecule type" value="Genomic_DNA"/>
</dbReference>
<dbReference type="SUPFAM" id="SSF53067">
    <property type="entry name" value="Actin-like ATPase domain"/>
    <property type="match status" value="2"/>
</dbReference>
<comment type="caution">
    <text evidence="2">The sequence shown here is derived from an EMBL/GenBank/DDBJ whole genome shotgun (WGS) entry which is preliminary data.</text>
</comment>
<evidence type="ECO:0000313" key="5">
    <source>
        <dbReference type="Proteomes" id="UP000588083"/>
    </source>
</evidence>
<dbReference type="PANTHER" id="PTHR30005:SF13">
    <property type="entry name" value="EXOPOLYPHOSPHATASE 2"/>
    <property type="match status" value="1"/>
</dbReference>
<dbReference type="RefSeq" id="WP_176236832.1">
    <property type="nucleotide sequence ID" value="NZ_BLRU01000037.1"/>
</dbReference>
<name>A0A6V8NFQ5_9ACTN</name>
<dbReference type="Gene3D" id="3.30.420.40">
    <property type="match status" value="1"/>
</dbReference>